<organism evidence="12 13">
    <name type="scientific">Pochonia chlamydosporia 170</name>
    <dbReference type="NCBI Taxonomy" id="1380566"/>
    <lineage>
        <taxon>Eukaryota</taxon>
        <taxon>Fungi</taxon>
        <taxon>Dikarya</taxon>
        <taxon>Ascomycota</taxon>
        <taxon>Pezizomycotina</taxon>
        <taxon>Sordariomycetes</taxon>
        <taxon>Hypocreomycetidae</taxon>
        <taxon>Hypocreales</taxon>
        <taxon>Clavicipitaceae</taxon>
        <taxon>Pochonia</taxon>
    </lineage>
</organism>
<dbReference type="EC" id="3.1.1.74" evidence="3"/>
<dbReference type="InterPro" id="IPR000675">
    <property type="entry name" value="Cutinase/axe"/>
</dbReference>
<dbReference type="Proteomes" id="UP000078397">
    <property type="component" value="Unassembled WGS sequence"/>
</dbReference>
<dbReference type="InterPro" id="IPR036770">
    <property type="entry name" value="Ankyrin_rpt-contain_sf"/>
</dbReference>
<evidence type="ECO:0000313" key="12">
    <source>
        <dbReference type="EMBL" id="OAQ64578.1"/>
    </source>
</evidence>
<evidence type="ECO:0000256" key="8">
    <source>
        <dbReference type="ARBA" id="ARBA00023026"/>
    </source>
</evidence>
<sequence>MARNGHNVGRLLSWGADANARDKKGYTPIIIATREIREMSVLRLFGNGVDLSPSSSGETPLQFAYESYRRHQKHPNHDCSDRILTQIYRATVYGDYGNNIHHRTEPILDPDSMADGDAEVLKNLPLNDTADDWNSHNCADLAVIFARGTFDSGNIGPWVGQPFHEALIEKFGDGKVAFQGVNPHDYLANLKGYIEDGGPESCAISLRHAVEEYSSRCRSSKIVISGWSQGALCAHKSVNLRDVPVRARIIALVTFGDPVSIWQDTINFPALPGNTKMLSYCETTTPDPLCTNLIDQFPHDPIKFIEKLKAIWNNFSRSNLNQVQKAAVNNLVKDLTKQAAGEIGKLGKDILAGHIRRWMLTPQHFLYGLGPSSMVRQAAEDVFALYSSLE</sequence>
<gene>
    <name evidence="12" type="ORF">VFPPC_05832</name>
</gene>
<feature type="disulfide bond" evidence="11">
    <location>
        <begin position="138"/>
        <end position="217"/>
    </location>
</feature>
<dbReference type="SMART" id="SM01110">
    <property type="entry name" value="Cutinase"/>
    <property type="match status" value="1"/>
</dbReference>
<accession>A0A179FGV6</accession>
<dbReference type="InterPro" id="IPR011150">
    <property type="entry name" value="Cutinase_monf"/>
</dbReference>
<keyword evidence="9 11" id="KW-1015">Disulfide bond</keyword>
<dbReference type="KEGG" id="pchm:VFPPC_05832"/>
<evidence type="ECO:0000313" key="13">
    <source>
        <dbReference type="Proteomes" id="UP000078397"/>
    </source>
</evidence>
<dbReference type="OrthoDB" id="3225429at2759"/>
<keyword evidence="7" id="KW-0378">Hydrolase</keyword>
<dbReference type="InterPro" id="IPR029058">
    <property type="entry name" value="AB_hydrolase_fold"/>
</dbReference>
<dbReference type="RefSeq" id="XP_018141892.1">
    <property type="nucleotide sequence ID" value="XM_018284961.1"/>
</dbReference>
<evidence type="ECO:0000256" key="5">
    <source>
        <dbReference type="ARBA" id="ARBA00022525"/>
    </source>
</evidence>
<evidence type="ECO:0000256" key="10">
    <source>
        <dbReference type="ARBA" id="ARBA00034045"/>
    </source>
</evidence>
<keyword evidence="4" id="KW-0719">Serine esterase</keyword>
<dbReference type="AlphaFoldDB" id="A0A179FGV6"/>
<comment type="subcellular location">
    <subcellularLocation>
        <location evidence="1">Secreted</location>
    </subcellularLocation>
</comment>
<dbReference type="EMBL" id="LSBJ02000005">
    <property type="protein sequence ID" value="OAQ64578.1"/>
    <property type="molecule type" value="Genomic_DNA"/>
</dbReference>
<keyword evidence="8" id="KW-0843">Virulence</keyword>
<dbReference type="PANTHER" id="PTHR48250">
    <property type="entry name" value="CUTINASE 2-RELATED"/>
    <property type="match status" value="1"/>
</dbReference>
<keyword evidence="5" id="KW-0964">Secreted</keyword>
<proteinExistence type="inferred from homology"/>
<reference evidence="12 13" key="1">
    <citation type="journal article" date="2016" name="PLoS Pathog.">
        <title>Biosynthesis of antibiotic leucinostatins in bio-control fungus Purpureocillium lilacinum and their inhibition on phytophthora revealed by genome mining.</title>
        <authorList>
            <person name="Wang G."/>
            <person name="Liu Z."/>
            <person name="Lin R."/>
            <person name="Li E."/>
            <person name="Mao Z."/>
            <person name="Ling J."/>
            <person name="Yang Y."/>
            <person name="Yin W.B."/>
            <person name="Xie B."/>
        </authorList>
    </citation>
    <scope>NUCLEOTIDE SEQUENCE [LARGE SCALE GENOMIC DNA]</scope>
    <source>
        <strain evidence="12">170</strain>
    </source>
</reference>
<evidence type="ECO:0000256" key="11">
    <source>
        <dbReference type="PIRSR" id="PIRSR611150-2"/>
    </source>
</evidence>
<dbReference type="Pfam" id="PF01083">
    <property type="entry name" value="Cutinase"/>
    <property type="match status" value="1"/>
</dbReference>
<keyword evidence="6" id="KW-0732">Signal</keyword>
<dbReference type="Gene3D" id="3.40.50.1820">
    <property type="entry name" value="alpha/beta hydrolase"/>
    <property type="match status" value="1"/>
</dbReference>
<dbReference type="SUPFAM" id="SSF53474">
    <property type="entry name" value="alpha/beta-Hydrolases"/>
    <property type="match status" value="1"/>
</dbReference>
<protein>
    <recommendedName>
        <fullName evidence="3">cutinase</fullName>
        <ecNumber evidence="3">3.1.1.74</ecNumber>
    </recommendedName>
</protein>
<evidence type="ECO:0000256" key="2">
    <source>
        <dbReference type="ARBA" id="ARBA00007534"/>
    </source>
</evidence>
<evidence type="ECO:0000256" key="4">
    <source>
        <dbReference type="ARBA" id="ARBA00022487"/>
    </source>
</evidence>
<comment type="catalytic activity">
    <reaction evidence="10">
        <text>cutin + H2O = cutin monomers.</text>
        <dbReference type="EC" id="3.1.1.74"/>
    </reaction>
</comment>
<dbReference type="Gene3D" id="1.25.40.20">
    <property type="entry name" value="Ankyrin repeat-containing domain"/>
    <property type="match status" value="1"/>
</dbReference>
<comment type="caution">
    <text evidence="12">The sequence shown here is derived from an EMBL/GenBank/DDBJ whole genome shotgun (WGS) entry which is preliminary data.</text>
</comment>
<evidence type="ECO:0000256" key="7">
    <source>
        <dbReference type="ARBA" id="ARBA00022801"/>
    </source>
</evidence>
<dbReference type="PANTHER" id="PTHR48250:SF3">
    <property type="entry name" value="CUTINASE 1-RELATED"/>
    <property type="match status" value="1"/>
</dbReference>
<name>A0A179FGV6_METCM</name>
<keyword evidence="13" id="KW-1185">Reference proteome</keyword>
<dbReference type="GO" id="GO:0005576">
    <property type="term" value="C:extracellular region"/>
    <property type="evidence" value="ECO:0007669"/>
    <property type="project" value="UniProtKB-SubCell"/>
</dbReference>
<evidence type="ECO:0000256" key="1">
    <source>
        <dbReference type="ARBA" id="ARBA00004613"/>
    </source>
</evidence>
<evidence type="ECO:0000256" key="9">
    <source>
        <dbReference type="ARBA" id="ARBA00023157"/>
    </source>
</evidence>
<evidence type="ECO:0000256" key="3">
    <source>
        <dbReference type="ARBA" id="ARBA00013095"/>
    </source>
</evidence>
<feature type="disulfide bond" evidence="11">
    <location>
        <begin position="281"/>
        <end position="290"/>
    </location>
</feature>
<comment type="similarity">
    <text evidence="2">Belongs to the cutinase family.</text>
</comment>
<dbReference type="GO" id="GO:0050525">
    <property type="term" value="F:cutinase activity"/>
    <property type="evidence" value="ECO:0007669"/>
    <property type="project" value="UniProtKB-EC"/>
</dbReference>
<dbReference type="GeneID" id="28848955"/>
<dbReference type="SUPFAM" id="SSF48403">
    <property type="entry name" value="Ankyrin repeat"/>
    <property type="match status" value="1"/>
</dbReference>
<evidence type="ECO:0000256" key="6">
    <source>
        <dbReference type="ARBA" id="ARBA00022729"/>
    </source>
</evidence>
<dbReference type="GO" id="GO:0016052">
    <property type="term" value="P:carbohydrate catabolic process"/>
    <property type="evidence" value="ECO:0007669"/>
    <property type="project" value="TreeGrafter"/>
</dbReference>